<sequence length="90" mass="10044">MEDRTINPWNGNVPQPIRSDGAGAIDAGPRNIMRDIQNPDMLIPPSTDTGLLPNLKFSFSDTSMKLKKEDCPERLLRGSFQLLLHLQGEI</sequence>
<proteinExistence type="predicted"/>
<keyword evidence="3" id="KW-1185">Reference proteome</keyword>
<protein>
    <submittedName>
        <fullName evidence="2">Uncharacterized protein</fullName>
    </submittedName>
</protein>
<evidence type="ECO:0000313" key="3">
    <source>
        <dbReference type="Proteomes" id="UP000321558"/>
    </source>
</evidence>
<dbReference type="AlphaFoldDB" id="A0A511ZNM9"/>
<dbReference type="EMBL" id="BJYM01000018">
    <property type="protein sequence ID" value="GEN89060.1"/>
    <property type="molecule type" value="Genomic_DNA"/>
</dbReference>
<evidence type="ECO:0000256" key="1">
    <source>
        <dbReference type="SAM" id="MobiDB-lite"/>
    </source>
</evidence>
<gene>
    <name evidence="2" type="ORF">OSO01_37990</name>
</gene>
<dbReference type="Proteomes" id="UP000321558">
    <property type="component" value="Unassembled WGS sequence"/>
</dbReference>
<organism evidence="2 3">
    <name type="scientific">Oceanobacillus sojae</name>
    <dbReference type="NCBI Taxonomy" id="582851"/>
    <lineage>
        <taxon>Bacteria</taxon>
        <taxon>Bacillati</taxon>
        <taxon>Bacillota</taxon>
        <taxon>Bacilli</taxon>
        <taxon>Bacillales</taxon>
        <taxon>Bacillaceae</taxon>
        <taxon>Oceanobacillus</taxon>
    </lineage>
</organism>
<accession>A0A511ZNM9</accession>
<name>A0A511ZNM9_9BACI</name>
<dbReference type="InterPro" id="IPR014710">
    <property type="entry name" value="RmlC-like_jellyroll"/>
</dbReference>
<reference evidence="2 3" key="1">
    <citation type="submission" date="2019-07" db="EMBL/GenBank/DDBJ databases">
        <title>Whole genome shotgun sequence of Oceanobacillus sojae NBRC 105379.</title>
        <authorList>
            <person name="Hosoyama A."/>
            <person name="Uohara A."/>
            <person name="Ohji S."/>
            <person name="Ichikawa N."/>
        </authorList>
    </citation>
    <scope>NUCLEOTIDE SEQUENCE [LARGE SCALE GENOMIC DNA]</scope>
    <source>
        <strain evidence="2 3">NBRC 105379</strain>
    </source>
</reference>
<feature type="region of interest" description="Disordered" evidence="1">
    <location>
        <begin position="1"/>
        <end position="22"/>
    </location>
</feature>
<comment type="caution">
    <text evidence="2">The sequence shown here is derived from an EMBL/GenBank/DDBJ whole genome shotgun (WGS) entry which is preliminary data.</text>
</comment>
<dbReference type="Gene3D" id="2.60.120.10">
    <property type="entry name" value="Jelly Rolls"/>
    <property type="match status" value="1"/>
</dbReference>
<evidence type="ECO:0000313" key="2">
    <source>
        <dbReference type="EMBL" id="GEN89060.1"/>
    </source>
</evidence>